<dbReference type="SUPFAM" id="SSF51735">
    <property type="entry name" value="NAD(P)-binding Rossmann-fold domains"/>
    <property type="match status" value="1"/>
</dbReference>
<gene>
    <name evidence="4" type="ORF">A2Y62_08485</name>
</gene>
<dbReference type="PANTHER" id="PTHR10491:SF4">
    <property type="entry name" value="METHIONINE ADENOSYLTRANSFERASE 2 SUBUNIT BETA"/>
    <property type="match status" value="1"/>
</dbReference>
<dbReference type="FunFam" id="3.40.50.720:FF:000159">
    <property type="entry name" value="dTDP-4-dehydrorhamnose reductase"/>
    <property type="match status" value="1"/>
</dbReference>
<dbReference type="InterPro" id="IPR029903">
    <property type="entry name" value="RmlD-like-bd"/>
</dbReference>
<evidence type="ECO:0000313" key="5">
    <source>
        <dbReference type="Proteomes" id="UP000178943"/>
    </source>
</evidence>
<dbReference type="CDD" id="cd05254">
    <property type="entry name" value="dTDP_HR_like_SDR_e"/>
    <property type="match status" value="1"/>
</dbReference>
<comment type="caution">
    <text evidence="4">The sequence shown here is derived from an EMBL/GenBank/DDBJ whole genome shotgun (WGS) entry which is preliminary data.</text>
</comment>
<feature type="domain" description="RmlD-like substrate binding" evidence="3">
    <location>
        <begin position="1"/>
        <end position="280"/>
    </location>
</feature>
<comment type="function">
    <text evidence="2">Catalyzes the reduction of dTDP-6-deoxy-L-lyxo-4-hexulose to yield dTDP-L-rhamnose.</text>
</comment>
<evidence type="ECO:0000259" key="3">
    <source>
        <dbReference type="Pfam" id="PF04321"/>
    </source>
</evidence>
<dbReference type="Pfam" id="PF04321">
    <property type="entry name" value="RmlD_sub_bind"/>
    <property type="match status" value="1"/>
</dbReference>
<dbReference type="NCBIfam" id="TIGR01214">
    <property type="entry name" value="rmlD"/>
    <property type="match status" value="1"/>
</dbReference>
<evidence type="ECO:0000256" key="1">
    <source>
        <dbReference type="ARBA" id="ARBA00010944"/>
    </source>
</evidence>
<evidence type="ECO:0000256" key="2">
    <source>
        <dbReference type="RuleBase" id="RU364082"/>
    </source>
</evidence>
<organism evidence="4 5">
    <name type="scientific">Candidatus Fischerbacteria bacterium RBG_13_37_8</name>
    <dbReference type="NCBI Taxonomy" id="1817863"/>
    <lineage>
        <taxon>Bacteria</taxon>
        <taxon>Candidatus Fischeribacteriota</taxon>
    </lineage>
</organism>
<dbReference type="Gene3D" id="3.90.25.10">
    <property type="entry name" value="UDP-galactose 4-epimerase, domain 1"/>
    <property type="match status" value="1"/>
</dbReference>
<dbReference type="EMBL" id="MFGW01000089">
    <property type="protein sequence ID" value="OGF66544.1"/>
    <property type="molecule type" value="Genomic_DNA"/>
</dbReference>
<evidence type="ECO:0000313" key="4">
    <source>
        <dbReference type="EMBL" id="OGF66544.1"/>
    </source>
</evidence>
<dbReference type="GO" id="GO:0008831">
    <property type="term" value="F:dTDP-4-dehydrorhamnose reductase activity"/>
    <property type="evidence" value="ECO:0007669"/>
    <property type="project" value="UniProtKB-EC"/>
</dbReference>
<dbReference type="PANTHER" id="PTHR10491">
    <property type="entry name" value="DTDP-4-DEHYDRORHAMNOSE REDUCTASE"/>
    <property type="match status" value="1"/>
</dbReference>
<proteinExistence type="inferred from homology"/>
<accession>A0A1F5VSZ0</accession>
<dbReference type="EC" id="1.1.1.133" evidence="2"/>
<dbReference type="InterPro" id="IPR005913">
    <property type="entry name" value="dTDP_dehydrorham_reduct"/>
</dbReference>
<dbReference type="STRING" id="1817863.A2Y62_08485"/>
<protein>
    <recommendedName>
        <fullName evidence="2">dTDP-4-dehydrorhamnose reductase</fullName>
        <ecNumber evidence="2">1.1.1.133</ecNumber>
    </recommendedName>
</protein>
<dbReference type="UniPathway" id="UPA00124"/>
<reference evidence="4 5" key="1">
    <citation type="journal article" date="2016" name="Nat. Commun.">
        <title>Thousands of microbial genomes shed light on interconnected biogeochemical processes in an aquifer system.</title>
        <authorList>
            <person name="Anantharaman K."/>
            <person name="Brown C.T."/>
            <person name="Hug L.A."/>
            <person name="Sharon I."/>
            <person name="Castelle C.J."/>
            <person name="Probst A.J."/>
            <person name="Thomas B.C."/>
            <person name="Singh A."/>
            <person name="Wilkins M.J."/>
            <person name="Karaoz U."/>
            <person name="Brodie E.L."/>
            <person name="Williams K.H."/>
            <person name="Hubbard S.S."/>
            <person name="Banfield J.F."/>
        </authorList>
    </citation>
    <scope>NUCLEOTIDE SEQUENCE [LARGE SCALE GENOMIC DNA]</scope>
</reference>
<comment type="pathway">
    <text evidence="2">Carbohydrate biosynthesis; dTDP-L-rhamnose biosynthesis.</text>
</comment>
<dbReference type="GO" id="GO:0005829">
    <property type="term" value="C:cytosol"/>
    <property type="evidence" value="ECO:0007669"/>
    <property type="project" value="TreeGrafter"/>
</dbReference>
<dbReference type="InterPro" id="IPR036291">
    <property type="entry name" value="NAD(P)-bd_dom_sf"/>
</dbReference>
<dbReference type="AlphaFoldDB" id="A0A1F5VSZ0"/>
<sequence length="286" mass="32055">MKLLVTGAKGMLGTDLVALLKENGNTVFETDIEELDITSFQDITVFMQEAKPEIVINCAGYTQVDRAEEEPELANLLNGTAVKHLATACANSNIPLCHISTDYVFDGEKEGAYLPEDVPNPIGAYGASKLAGERYLLDICRRYYLIRTSWLYGKNGNNFVRTMLRLAKERNELRVVHDQIGSPTWTVTLARIIYLLIQTAQYGIYHAADETNGGISWYEFACEIMRVAGYTIPVIPIETKDFKSLARRPKNSLLDLTKTKEAIKEEIPEWNDSLYQFINKGLGTGD</sequence>
<keyword evidence="2" id="KW-0521">NADP</keyword>
<dbReference type="Proteomes" id="UP000178943">
    <property type="component" value="Unassembled WGS sequence"/>
</dbReference>
<dbReference type="Gene3D" id="3.40.50.720">
    <property type="entry name" value="NAD(P)-binding Rossmann-like Domain"/>
    <property type="match status" value="1"/>
</dbReference>
<keyword evidence="2" id="KW-0560">Oxidoreductase</keyword>
<dbReference type="GO" id="GO:0019305">
    <property type="term" value="P:dTDP-rhamnose biosynthetic process"/>
    <property type="evidence" value="ECO:0007669"/>
    <property type="project" value="UniProtKB-UniPathway"/>
</dbReference>
<name>A0A1F5VSZ0_9BACT</name>
<comment type="similarity">
    <text evidence="1 2">Belongs to the dTDP-4-dehydrorhamnose reductase family.</text>
</comment>